<dbReference type="Pfam" id="PF00365">
    <property type="entry name" value="PFK"/>
    <property type="match status" value="1"/>
</dbReference>
<evidence type="ECO:0000256" key="7">
    <source>
        <dbReference type="ARBA" id="ARBA00022679"/>
    </source>
</evidence>
<sequence>MMKQIAIGQAGGPTAVINATLAGFVRALYQDHSLTFIMNGFEGLANKMFRQADAQVIDNVLTHEKIPGAALGAGRYALSEEGIAESVRTLRDFQVDTLVFIGGNGTMEALDKIKDESDRQRYPLQILGLPKTVDNDLGGTDHSPGFGSAARYVAQVTRDMGRDLLTMNNFEQVRIIETMGRNAGWLSAASGLLKEYDHDSPHFIVLPEKSLEPELLMHHIRRAIKDYGVALIVVSEGVCWETGNQVAKDRVNGRSVLGGISKEIEHAVKEKMDVMVRSELLGMNQRSCSVSVSPTDFKEAVQVGQVGACWLINDVSDVMVSLQRSKSSSYGIKFIPVSLKTIVQNGERKLPKAFLDDQEAYHEWLRPLVGYDLASYPPPLQRR</sequence>
<keyword evidence="6" id="KW-0963">Cytoplasm</keyword>
<dbReference type="EMBL" id="SRHY01000009">
    <property type="protein sequence ID" value="TFJ93169.1"/>
    <property type="molecule type" value="Genomic_DNA"/>
</dbReference>
<evidence type="ECO:0000256" key="5">
    <source>
        <dbReference type="ARBA" id="ARBA00012055"/>
    </source>
</evidence>
<evidence type="ECO:0000259" key="16">
    <source>
        <dbReference type="Pfam" id="PF00365"/>
    </source>
</evidence>
<evidence type="ECO:0000256" key="4">
    <source>
        <dbReference type="ARBA" id="ARBA00004679"/>
    </source>
</evidence>
<evidence type="ECO:0000256" key="10">
    <source>
        <dbReference type="ARBA" id="ARBA00022777"/>
    </source>
</evidence>
<dbReference type="GO" id="GO:0005945">
    <property type="term" value="C:6-phosphofructokinase complex"/>
    <property type="evidence" value="ECO:0007669"/>
    <property type="project" value="TreeGrafter"/>
</dbReference>
<reference evidence="17 18" key="1">
    <citation type="submission" date="2019-03" db="EMBL/GenBank/DDBJ databases">
        <title>Genome sequence of Lentibacillus salicampi ATCC BAA-719.</title>
        <authorList>
            <person name="Maclea K.S."/>
            <person name="Simoes Junior M."/>
        </authorList>
    </citation>
    <scope>NUCLEOTIDE SEQUENCE [LARGE SCALE GENOMIC DNA]</scope>
    <source>
        <strain evidence="17 18">ATCC BAA-719</strain>
    </source>
</reference>
<dbReference type="GO" id="GO:0003872">
    <property type="term" value="F:6-phosphofructokinase activity"/>
    <property type="evidence" value="ECO:0007669"/>
    <property type="project" value="UniProtKB-EC"/>
</dbReference>
<dbReference type="InterPro" id="IPR022953">
    <property type="entry name" value="ATP_PFK"/>
</dbReference>
<keyword evidence="9" id="KW-0547">Nucleotide-binding</keyword>
<dbReference type="UniPathway" id="UPA00109">
    <property type="reaction ID" value="UER00182"/>
</dbReference>
<evidence type="ECO:0000256" key="6">
    <source>
        <dbReference type="ARBA" id="ARBA00022490"/>
    </source>
</evidence>
<evidence type="ECO:0000256" key="3">
    <source>
        <dbReference type="ARBA" id="ARBA00004496"/>
    </source>
</evidence>
<dbReference type="SUPFAM" id="SSF53784">
    <property type="entry name" value="Phosphofructokinase"/>
    <property type="match status" value="1"/>
</dbReference>
<dbReference type="OrthoDB" id="9802503at2"/>
<dbReference type="InterPro" id="IPR000023">
    <property type="entry name" value="Phosphofructokinase_dom"/>
</dbReference>
<name>A0A4Y9AB78_9BACI</name>
<keyword evidence="7 17" id="KW-0808">Transferase</keyword>
<evidence type="ECO:0000256" key="8">
    <source>
        <dbReference type="ARBA" id="ARBA00022723"/>
    </source>
</evidence>
<feature type="domain" description="Phosphofructokinase" evidence="16">
    <location>
        <begin position="4"/>
        <end position="292"/>
    </location>
</feature>
<dbReference type="AlphaFoldDB" id="A0A4Y9AB78"/>
<gene>
    <name evidence="17" type="ORF">E4U82_08170</name>
</gene>
<dbReference type="PIRSF" id="PIRSF036483">
    <property type="entry name" value="PFK_XF0274"/>
    <property type="match status" value="1"/>
</dbReference>
<dbReference type="GO" id="GO:0016208">
    <property type="term" value="F:AMP binding"/>
    <property type="evidence" value="ECO:0007669"/>
    <property type="project" value="TreeGrafter"/>
</dbReference>
<dbReference type="GO" id="GO:0048029">
    <property type="term" value="F:monosaccharide binding"/>
    <property type="evidence" value="ECO:0007669"/>
    <property type="project" value="TreeGrafter"/>
</dbReference>
<accession>A0A4Y9AB78</accession>
<evidence type="ECO:0000256" key="15">
    <source>
        <dbReference type="ARBA" id="ARBA00048070"/>
    </source>
</evidence>
<keyword evidence="13" id="KW-0324">Glycolysis</keyword>
<dbReference type="PANTHER" id="PTHR13697">
    <property type="entry name" value="PHOSPHOFRUCTOKINASE"/>
    <property type="match status" value="1"/>
</dbReference>
<comment type="catalytic activity">
    <reaction evidence="15">
        <text>beta-D-fructose 6-phosphate + ATP = beta-D-fructose 1,6-bisphosphate + ADP + H(+)</text>
        <dbReference type="Rhea" id="RHEA:16109"/>
        <dbReference type="ChEBI" id="CHEBI:15378"/>
        <dbReference type="ChEBI" id="CHEBI:30616"/>
        <dbReference type="ChEBI" id="CHEBI:32966"/>
        <dbReference type="ChEBI" id="CHEBI:57634"/>
        <dbReference type="ChEBI" id="CHEBI:456216"/>
        <dbReference type="EC" id="2.7.1.11"/>
    </reaction>
</comment>
<dbReference type="GO" id="GO:0006002">
    <property type="term" value="P:fructose 6-phosphate metabolic process"/>
    <property type="evidence" value="ECO:0007669"/>
    <property type="project" value="InterPro"/>
</dbReference>
<evidence type="ECO:0000256" key="9">
    <source>
        <dbReference type="ARBA" id="ARBA00022741"/>
    </source>
</evidence>
<evidence type="ECO:0000256" key="2">
    <source>
        <dbReference type="ARBA" id="ARBA00002659"/>
    </source>
</evidence>
<dbReference type="GO" id="GO:0046872">
    <property type="term" value="F:metal ion binding"/>
    <property type="evidence" value="ECO:0007669"/>
    <property type="project" value="UniProtKB-KW"/>
</dbReference>
<protein>
    <recommendedName>
        <fullName evidence="5">6-phosphofructokinase</fullName>
        <ecNumber evidence="5">2.7.1.11</ecNumber>
    </recommendedName>
</protein>
<keyword evidence="11" id="KW-0067">ATP-binding</keyword>
<keyword evidence="12" id="KW-0460">Magnesium</keyword>
<dbReference type="GO" id="GO:0061621">
    <property type="term" value="P:canonical glycolysis"/>
    <property type="evidence" value="ECO:0007669"/>
    <property type="project" value="TreeGrafter"/>
</dbReference>
<evidence type="ECO:0000313" key="17">
    <source>
        <dbReference type="EMBL" id="TFJ93169.1"/>
    </source>
</evidence>
<keyword evidence="10" id="KW-0418">Kinase</keyword>
<dbReference type="Gene3D" id="3.40.50.460">
    <property type="entry name" value="Phosphofructokinase domain"/>
    <property type="match status" value="1"/>
</dbReference>
<dbReference type="NCBIfam" id="NF010675">
    <property type="entry name" value="PRK14072.1"/>
    <property type="match status" value="1"/>
</dbReference>
<dbReference type="PRINTS" id="PR00476">
    <property type="entry name" value="PHFRCTKINASE"/>
</dbReference>
<evidence type="ECO:0000256" key="12">
    <source>
        <dbReference type="ARBA" id="ARBA00022842"/>
    </source>
</evidence>
<dbReference type="GO" id="GO:0070095">
    <property type="term" value="F:fructose-6-phosphate binding"/>
    <property type="evidence" value="ECO:0007669"/>
    <property type="project" value="TreeGrafter"/>
</dbReference>
<comment type="function">
    <text evidence="2">Catalyzes the phosphorylation of D-fructose 6-phosphate to fructose 1,6-bisphosphate by ATP, the first committing step of glycolysis.</text>
</comment>
<comment type="similarity">
    <text evidence="14">Belongs to the phosphofructokinase type A (PFKA) family.</text>
</comment>
<dbReference type="PANTHER" id="PTHR13697:SF4">
    <property type="entry name" value="ATP-DEPENDENT 6-PHOSPHOFRUCTOKINASE"/>
    <property type="match status" value="1"/>
</dbReference>
<dbReference type="EC" id="2.7.1.11" evidence="5"/>
<evidence type="ECO:0000313" key="18">
    <source>
        <dbReference type="Proteomes" id="UP000298484"/>
    </source>
</evidence>
<dbReference type="Proteomes" id="UP000298484">
    <property type="component" value="Unassembled WGS sequence"/>
</dbReference>
<keyword evidence="8" id="KW-0479">Metal-binding</keyword>
<dbReference type="GO" id="GO:0005524">
    <property type="term" value="F:ATP binding"/>
    <property type="evidence" value="ECO:0007669"/>
    <property type="project" value="UniProtKB-KW"/>
</dbReference>
<evidence type="ECO:0000256" key="13">
    <source>
        <dbReference type="ARBA" id="ARBA00023152"/>
    </source>
</evidence>
<evidence type="ECO:0000256" key="14">
    <source>
        <dbReference type="ARBA" id="ARBA00038478"/>
    </source>
</evidence>
<comment type="caution">
    <text evidence="17">The sequence shown here is derived from an EMBL/GenBank/DDBJ whole genome shotgun (WGS) entry which is preliminary data.</text>
</comment>
<dbReference type="GO" id="GO:0030388">
    <property type="term" value="P:fructose 1,6-bisphosphate metabolic process"/>
    <property type="evidence" value="ECO:0007669"/>
    <property type="project" value="TreeGrafter"/>
</dbReference>
<comment type="pathway">
    <text evidence="4">Carbohydrate degradation; glycolysis; D-glyceraldehyde 3-phosphate and glycerone phosphate from D-glucose: step 3/4.</text>
</comment>
<evidence type="ECO:0000256" key="11">
    <source>
        <dbReference type="ARBA" id="ARBA00022840"/>
    </source>
</evidence>
<dbReference type="Gene3D" id="3.40.50.450">
    <property type="match status" value="1"/>
</dbReference>
<dbReference type="GO" id="GO:0042802">
    <property type="term" value="F:identical protein binding"/>
    <property type="evidence" value="ECO:0007669"/>
    <property type="project" value="TreeGrafter"/>
</dbReference>
<comment type="subcellular location">
    <subcellularLocation>
        <location evidence="3">Cytoplasm</location>
    </subcellularLocation>
</comment>
<comment type="cofactor">
    <cofactor evidence="1">
        <name>Mg(2+)</name>
        <dbReference type="ChEBI" id="CHEBI:18420"/>
    </cofactor>
</comment>
<keyword evidence="18" id="KW-1185">Reference proteome</keyword>
<proteinExistence type="inferred from homology"/>
<evidence type="ECO:0000256" key="1">
    <source>
        <dbReference type="ARBA" id="ARBA00001946"/>
    </source>
</evidence>
<dbReference type="InterPro" id="IPR035966">
    <property type="entry name" value="PKF_sf"/>
</dbReference>
<organism evidence="17 18">
    <name type="scientific">Lentibacillus salicampi</name>
    <dbReference type="NCBI Taxonomy" id="175306"/>
    <lineage>
        <taxon>Bacteria</taxon>
        <taxon>Bacillati</taxon>
        <taxon>Bacillota</taxon>
        <taxon>Bacilli</taxon>
        <taxon>Bacillales</taxon>
        <taxon>Bacillaceae</taxon>
        <taxon>Lentibacillus</taxon>
    </lineage>
</organism>